<dbReference type="GO" id="GO:0000978">
    <property type="term" value="F:RNA polymerase II cis-regulatory region sequence-specific DNA binding"/>
    <property type="evidence" value="ECO:0007669"/>
    <property type="project" value="TreeGrafter"/>
</dbReference>
<evidence type="ECO:0000259" key="6">
    <source>
        <dbReference type="PROSITE" id="PS50888"/>
    </source>
</evidence>
<evidence type="ECO:0000256" key="4">
    <source>
        <dbReference type="ARBA" id="ARBA00023242"/>
    </source>
</evidence>
<keyword evidence="4" id="KW-0539">Nucleus</keyword>
<comment type="caution">
    <text evidence="7">The sequence shown here is derived from an EMBL/GenBank/DDBJ whole genome shotgun (WGS) entry which is preliminary data.</text>
</comment>
<protein>
    <submittedName>
        <fullName evidence="7">Transcription factor bHLH113</fullName>
    </submittedName>
</protein>
<reference evidence="7 8" key="1">
    <citation type="journal article" date="2019" name="Nat. Plants">
        <title>Stout camphor tree genome fills gaps in understanding of flowering plant genome evolution.</title>
        <authorList>
            <person name="Chaw S.M."/>
            <person name="Liu Y.C."/>
            <person name="Wu Y.W."/>
            <person name="Wang H.Y."/>
            <person name="Lin C.I."/>
            <person name="Wu C.S."/>
            <person name="Ke H.M."/>
            <person name="Chang L.Y."/>
            <person name="Hsu C.Y."/>
            <person name="Yang H.T."/>
            <person name="Sudianto E."/>
            <person name="Hsu M.H."/>
            <person name="Wu K.P."/>
            <person name="Wang L.N."/>
            <person name="Leebens-Mack J.H."/>
            <person name="Tsai I.J."/>
        </authorList>
    </citation>
    <scope>NUCLEOTIDE SEQUENCE [LARGE SCALE GENOMIC DNA]</scope>
    <source>
        <strain evidence="8">cv. Chaw 1501</strain>
        <tissue evidence="7">Young leaves</tissue>
    </source>
</reference>
<feature type="region of interest" description="Disordered" evidence="5">
    <location>
        <begin position="29"/>
        <end position="48"/>
    </location>
</feature>
<evidence type="ECO:0000256" key="5">
    <source>
        <dbReference type="SAM" id="MobiDB-lite"/>
    </source>
</evidence>
<evidence type="ECO:0000256" key="2">
    <source>
        <dbReference type="ARBA" id="ARBA00023015"/>
    </source>
</evidence>
<feature type="region of interest" description="Disordered" evidence="5">
    <location>
        <begin position="54"/>
        <end position="132"/>
    </location>
</feature>
<dbReference type="InterPro" id="IPR036638">
    <property type="entry name" value="HLH_DNA-bd_sf"/>
</dbReference>
<sequence>MATDEGFTSFSQLLESGDVGLGTEESLIYPSSFSDQDPPQMLCFGDRSEMGFSETGAIAQKSGGCDSSSTSSSSGSSFPKSRKAGNSEAKEEGKRRGDSLHDTVRRSDSVVADRRGKACKKSRTELTTSKGKKEKLGERITALQKLVSPFGKTDTASVLHEAMGYIRFLHDQVQVLSSPYMQRPPSSAHLPAEDYFSMEINLERVVILEKTHGPKSQDRGEEESRLDLRSRGLCLVPVSCTVHVADSNGADFWSPAMGNNSSKH</sequence>
<dbReference type="InterPro" id="IPR045843">
    <property type="entry name" value="IND-like"/>
</dbReference>
<keyword evidence="2" id="KW-0805">Transcription regulation</keyword>
<evidence type="ECO:0000313" key="7">
    <source>
        <dbReference type="EMBL" id="RWR81399.1"/>
    </source>
</evidence>
<comment type="subcellular location">
    <subcellularLocation>
        <location evidence="1">Nucleus</location>
    </subcellularLocation>
</comment>
<dbReference type="GO" id="GO:0046983">
    <property type="term" value="F:protein dimerization activity"/>
    <property type="evidence" value="ECO:0007669"/>
    <property type="project" value="InterPro"/>
</dbReference>
<dbReference type="Proteomes" id="UP000283530">
    <property type="component" value="Unassembled WGS sequence"/>
</dbReference>
<keyword evidence="3" id="KW-0804">Transcription</keyword>
<dbReference type="SUPFAM" id="SSF47459">
    <property type="entry name" value="HLH, helix-loop-helix DNA-binding domain"/>
    <property type="match status" value="1"/>
</dbReference>
<dbReference type="PANTHER" id="PTHR16223:SF249">
    <property type="entry name" value="TRANSCRIPTION FACTOR BHLH154"/>
    <property type="match status" value="1"/>
</dbReference>
<gene>
    <name evidence="7" type="ORF">CKAN_01008100</name>
</gene>
<feature type="compositionally biased region" description="Basic and acidic residues" evidence="5">
    <location>
        <begin position="88"/>
        <end position="116"/>
    </location>
</feature>
<proteinExistence type="predicted"/>
<dbReference type="PROSITE" id="PS50888">
    <property type="entry name" value="BHLH"/>
    <property type="match status" value="1"/>
</dbReference>
<dbReference type="EMBL" id="QPKB01000003">
    <property type="protein sequence ID" value="RWR81399.1"/>
    <property type="molecule type" value="Genomic_DNA"/>
</dbReference>
<dbReference type="OrthoDB" id="673975at2759"/>
<evidence type="ECO:0000256" key="3">
    <source>
        <dbReference type="ARBA" id="ARBA00023163"/>
    </source>
</evidence>
<evidence type="ECO:0000313" key="8">
    <source>
        <dbReference type="Proteomes" id="UP000283530"/>
    </source>
</evidence>
<dbReference type="AlphaFoldDB" id="A0A443NSA2"/>
<evidence type="ECO:0000256" key="1">
    <source>
        <dbReference type="ARBA" id="ARBA00004123"/>
    </source>
</evidence>
<feature type="compositionally biased region" description="Low complexity" evidence="5">
    <location>
        <begin position="62"/>
        <end position="77"/>
    </location>
</feature>
<dbReference type="InterPro" id="IPR011598">
    <property type="entry name" value="bHLH_dom"/>
</dbReference>
<dbReference type="Gene3D" id="4.10.280.10">
    <property type="entry name" value="Helix-loop-helix DNA-binding domain"/>
    <property type="match status" value="1"/>
</dbReference>
<dbReference type="GO" id="GO:0000981">
    <property type="term" value="F:DNA-binding transcription factor activity, RNA polymerase II-specific"/>
    <property type="evidence" value="ECO:0007669"/>
    <property type="project" value="TreeGrafter"/>
</dbReference>
<organism evidence="7 8">
    <name type="scientific">Cinnamomum micranthum f. kanehirae</name>
    <dbReference type="NCBI Taxonomy" id="337451"/>
    <lineage>
        <taxon>Eukaryota</taxon>
        <taxon>Viridiplantae</taxon>
        <taxon>Streptophyta</taxon>
        <taxon>Embryophyta</taxon>
        <taxon>Tracheophyta</taxon>
        <taxon>Spermatophyta</taxon>
        <taxon>Magnoliopsida</taxon>
        <taxon>Magnoliidae</taxon>
        <taxon>Laurales</taxon>
        <taxon>Lauraceae</taxon>
        <taxon>Cinnamomum</taxon>
    </lineage>
</organism>
<name>A0A443NSA2_9MAGN</name>
<feature type="domain" description="BHLH" evidence="6">
    <location>
        <begin position="120"/>
        <end position="169"/>
    </location>
</feature>
<dbReference type="PANTHER" id="PTHR16223">
    <property type="entry name" value="TRANSCRIPTION FACTOR BHLH83-RELATED"/>
    <property type="match status" value="1"/>
</dbReference>
<accession>A0A443NSA2</accession>
<dbReference type="CDD" id="cd11393">
    <property type="entry name" value="bHLH_AtbHLH_like"/>
    <property type="match status" value="1"/>
</dbReference>
<dbReference type="InterPro" id="IPR045239">
    <property type="entry name" value="bHLH95_bHLH"/>
</dbReference>
<keyword evidence="8" id="KW-1185">Reference proteome</keyword>
<dbReference type="GO" id="GO:0005634">
    <property type="term" value="C:nucleus"/>
    <property type="evidence" value="ECO:0007669"/>
    <property type="project" value="UniProtKB-SubCell"/>
</dbReference>